<evidence type="ECO:0000256" key="2">
    <source>
        <dbReference type="ARBA" id="ARBA00022908"/>
    </source>
</evidence>
<sequence>MSDDQTLTKVAECLYRNKHGTYFALLKVRGKQIRRSLKTDDSALARRRLAEFRTKAHGLTGDARTMTFNQLAKRWLAFIKPDLRPSSHRRLSGIVETVKPFFAGLPVRSIGQPQIEKWKIKRGGAVSARSFNYEREVLRRLFEYARGNLRIILDNPALDIKKRKVGKAELVIPTKEQFRKLVETLRAEPRVKIAADFVEFLGYSGLRLTEATQVRWRDVNFDSELLLVTGGEQGTKNHEVRTIPLFPPLRRLLERLAESQPKRTDSHRLFPLDSAKTAIGTACKKVGLPHFGHHAMRHFFCSNAIEAGCDFKVIAGWLGHKDGGVLVAQTYGHLRNEHSTAMAKRMTFDVLSLA</sequence>
<dbReference type="GO" id="GO:0003677">
    <property type="term" value="F:DNA binding"/>
    <property type="evidence" value="ECO:0007669"/>
    <property type="project" value="UniProtKB-UniRule"/>
</dbReference>
<dbReference type="PANTHER" id="PTHR30629:SF2">
    <property type="entry name" value="PROPHAGE INTEGRASE INTS-RELATED"/>
    <property type="match status" value="1"/>
</dbReference>
<protein>
    <submittedName>
        <fullName evidence="8">Integrase family protein</fullName>
    </submittedName>
</protein>
<dbReference type="GO" id="GO:0015074">
    <property type="term" value="P:DNA integration"/>
    <property type="evidence" value="ECO:0007669"/>
    <property type="project" value="UniProtKB-KW"/>
</dbReference>
<dbReference type="InterPro" id="IPR044068">
    <property type="entry name" value="CB"/>
</dbReference>
<comment type="similarity">
    <text evidence="1">Belongs to the 'phage' integrase family.</text>
</comment>
<dbReference type="FunCoup" id="B4CXW6">
    <property type="interactions" value="71"/>
</dbReference>
<organism evidence="8 9">
    <name type="scientific">Chthoniobacter flavus Ellin428</name>
    <dbReference type="NCBI Taxonomy" id="497964"/>
    <lineage>
        <taxon>Bacteria</taxon>
        <taxon>Pseudomonadati</taxon>
        <taxon>Verrucomicrobiota</taxon>
        <taxon>Spartobacteria</taxon>
        <taxon>Chthoniobacterales</taxon>
        <taxon>Chthoniobacteraceae</taxon>
        <taxon>Chthoniobacter</taxon>
    </lineage>
</organism>
<dbReference type="Gene3D" id="1.10.443.10">
    <property type="entry name" value="Intergrase catalytic core"/>
    <property type="match status" value="1"/>
</dbReference>
<reference evidence="8 9" key="1">
    <citation type="journal article" date="2011" name="J. Bacteriol.">
        <title>Genome sequence of Chthoniobacter flavus Ellin428, an aerobic heterotrophic soil bacterium.</title>
        <authorList>
            <person name="Kant R."/>
            <person name="van Passel M.W."/>
            <person name="Palva A."/>
            <person name="Lucas S."/>
            <person name="Lapidus A."/>
            <person name="Glavina Del Rio T."/>
            <person name="Dalin E."/>
            <person name="Tice H."/>
            <person name="Bruce D."/>
            <person name="Goodwin L."/>
            <person name="Pitluck S."/>
            <person name="Larimer F.W."/>
            <person name="Land M.L."/>
            <person name="Hauser L."/>
            <person name="Sangwan P."/>
            <person name="de Vos W.M."/>
            <person name="Janssen P.H."/>
            <person name="Smidt H."/>
        </authorList>
    </citation>
    <scope>NUCLEOTIDE SEQUENCE [LARGE SCALE GENOMIC DNA]</scope>
    <source>
        <strain evidence="8 9">Ellin428</strain>
    </source>
</reference>
<dbReference type="Gene3D" id="1.10.150.130">
    <property type="match status" value="1"/>
</dbReference>
<dbReference type="Pfam" id="PF00589">
    <property type="entry name" value="Phage_integrase"/>
    <property type="match status" value="1"/>
</dbReference>
<evidence type="ECO:0000313" key="8">
    <source>
        <dbReference type="EMBL" id="EDY21114.1"/>
    </source>
</evidence>
<name>B4CXW6_9BACT</name>
<evidence type="ECO:0000256" key="1">
    <source>
        <dbReference type="ARBA" id="ARBA00008857"/>
    </source>
</evidence>
<dbReference type="AlphaFoldDB" id="B4CXW6"/>
<dbReference type="PROSITE" id="PS51900">
    <property type="entry name" value="CB"/>
    <property type="match status" value="1"/>
</dbReference>
<keyword evidence="9" id="KW-1185">Reference proteome</keyword>
<gene>
    <name evidence="8" type="ORF">CfE428DRAFT_1407</name>
</gene>
<dbReference type="InterPro" id="IPR010998">
    <property type="entry name" value="Integrase_recombinase_N"/>
</dbReference>
<dbReference type="CDD" id="cd00796">
    <property type="entry name" value="INT_Rci_Hp1_C"/>
    <property type="match status" value="1"/>
</dbReference>
<comment type="caution">
    <text evidence="8">The sequence shown here is derived from an EMBL/GenBank/DDBJ whole genome shotgun (WGS) entry which is preliminary data.</text>
</comment>
<accession>B4CXW6</accession>
<dbReference type="GO" id="GO:0006310">
    <property type="term" value="P:DNA recombination"/>
    <property type="evidence" value="ECO:0007669"/>
    <property type="project" value="UniProtKB-KW"/>
</dbReference>
<dbReference type="InterPro" id="IPR004107">
    <property type="entry name" value="Integrase_SAM-like_N"/>
</dbReference>
<dbReference type="InParanoid" id="B4CXW6"/>
<dbReference type="SUPFAM" id="SSF56349">
    <property type="entry name" value="DNA breaking-rejoining enzymes"/>
    <property type="match status" value="1"/>
</dbReference>
<keyword evidence="2" id="KW-0229">DNA integration</keyword>
<feature type="domain" description="Core-binding (CB)" evidence="7">
    <location>
        <begin position="66"/>
        <end position="146"/>
    </location>
</feature>
<dbReference type="PANTHER" id="PTHR30629">
    <property type="entry name" value="PROPHAGE INTEGRASE"/>
    <property type="match status" value="1"/>
</dbReference>
<dbReference type="PROSITE" id="PS51898">
    <property type="entry name" value="TYR_RECOMBINASE"/>
    <property type="match status" value="1"/>
</dbReference>
<dbReference type="eggNOG" id="COG0582">
    <property type="taxonomic scope" value="Bacteria"/>
</dbReference>
<dbReference type="InterPro" id="IPR050808">
    <property type="entry name" value="Phage_Integrase"/>
</dbReference>
<evidence type="ECO:0000256" key="5">
    <source>
        <dbReference type="PROSITE-ProRule" id="PRU01248"/>
    </source>
</evidence>
<evidence type="ECO:0000259" key="7">
    <source>
        <dbReference type="PROSITE" id="PS51900"/>
    </source>
</evidence>
<dbReference type="Proteomes" id="UP000005824">
    <property type="component" value="Unassembled WGS sequence"/>
</dbReference>
<feature type="domain" description="Tyr recombinase" evidence="6">
    <location>
        <begin position="168"/>
        <end position="344"/>
    </location>
</feature>
<evidence type="ECO:0000313" key="9">
    <source>
        <dbReference type="Proteomes" id="UP000005824"/>
    </source>
</evidence>
<proteinExistence type="inferred from homology"/>
<evidence type="ECO:0000256" key="3">
    <source>
        <dbReference type="ARBA" id="ARBA00023125"/>
    </source>
</evidence>
<keyword evidence="4" id="KW-0233">DNA recombination</keyword>
<dbReference type="STRING" id="497964.CfE428DRAFT_1407"/>
<dbReference type="EMBL" id="ABVL01000003">
    <property type="protein sequence ID" value="EDY21114.1"/>
    <property type="molecule type" value="Genomic_DNA"/>
</dbReference>
<evidence type="ECO:0000256" key="4">
    <source>
        <dbReference type="ARBA" id="ARBA00023172"/>
    </source>
</evidence>
<dbReference type="InterPro" id="IPR011010">
    <property type="entry name" value="DNA_brk_join_enz"/>
</dbReference>
<evidence type="ECO:0000259" key="6">
    <source>
        <dbReference type="PROSITE" id="PS51898"/>
    </source>
</evidence>
<keyword evidence="3 5" id="KW-0238">DNA-binding</keyword>
<dbReference type="InterPro" id="IPR013762">
    <property type="entry name" value="Integrase-like_cat_sf"/>
</dbReference>
<dbReference type="Pfam" id="PF14659">
    <property type="entry name" value="Phage_int_SAM_3"/>
    <property type="match status" value="1"/>
</dbReference>
<dbReference type="InterPro" id="IPR002104">
    <property type="entry name" value="Integrase_catalytic"/>
</dbReference>